<proteinExistence type="predicted"/>
<dbReference type="Proteomes" id="UP001497525">
    <property type="component" value="Unassembled WGS sequence"/>
</dbReference>
<feature type="compositionally biased region" description="Polar residues" evidence="1">
    <location>
        <begin position="12"/>
        <end position="29"/>
    </location>
</feature>
<name>A0AAV2TGA2_CALDB</name>
<dbReference type="PANTHER" id="PTHR13440">
    <property type="entry name" value="BLOC-1 RELATED COMPLEX SUBUNIT 6"/>
    <property type="match status" value="1"/>
</dbReference>
<dbReference type="Pfam" id="PF10157">
    <property type="entry name" value="BORCS6"/>
    <property type="match status" value="1"/>
</dbReference>
<dbReference type="InterPro" id="IPR019314">
    <property type="entry name" value="BORCS6"/>
</dbReference>
<comment type="caution">
    <text evidence="3">The sequence shown here is derived from an EMBL/GenBank/DDBJ whole genome shotgun (WGS) entry which is preliminary data.</text>
</comment>
<dbReference type="GO" id="GO:0032418">
    <property type="term" value="P:lysosome localization"/>
    <property type="evidence" value="ECO:0007669"/>
    <property type="project" value="TreeGrafter"/>
</dbReference>
<feature type="region of interest" description="Disordered" evidence="1">
    <location>
        <begin position="1"/>
        <end position="39"/>
    </location>
</feature>
<evidence type="ECO:0000313" key="4">
    <source>
        <dbReference type="Proteomes" id="UP001497525"/>
    </source>
</evidence>
<dbReference type="InterPro" id="IPR046465">
    <property type="entry name" value="BORCS6_C"/>
</dbReference>
<dbReference type="PANTHER" id="PTHR13440:SF7">
    <property type="entry name" value="BLOC-1 RELATED COMPLEX SUBUNIT 6"/>
    <property type="match status" value="1"/>
</dbReference>
<sequence length="143" mass="15631">MAGSEGLDLSLCHQSDQKQTSPESQCSKTDSPDIKSPDGARVLSALEDHAHSLDKELSRMLDSVRTCLHRMSSLTLDCTTVFASSVDLTCDTVDASIKTTYALMAKCEELSNTMKKLEPLEKEIEAVKSTLDKFEEAIQASKT</sequence>
<evidence type="ECO:0000259" key="2">
    <source>
        <dbReference type="Pfam" id="PF10157"/>
    </source>
</evidence>
<dbReference type="GO" id="GO:0099078">
    <property type="term" value="C:BORC complex"/>
    <property type="evidence" value="ECO:0007669"/>
    <property type="project" value="TreeGrafter"/>
</dbReference>
<gene>
    <name evidence="3" type="ORF">CDAUBV1_LOCUS9651</name>
</gene>
<evidence type="ECO:0000256" key="1">
    <source>
        <dbReference type="SAM" id="MobiDB-lite"/>
    </source>
</evidence>
<accession>A0AAV2TGA2</accession>
<organism evidence="3 4">
    <name type="scientific">Calicophoron daubneyi</name>
    <name type="common">Rumen fluke</name>
    <name type="synonym">Paramphistomum daubneyi</name>
    <dbReference type="NCBI Taxonomy" id="300641"/>
    <lineage>
        <taxon>Eukaryota</taxon>
        <taxon>Metazoa</taxon>
        <taxon>Spiralia</taxon>
        <taxon>Lophotrochozoa</taxon>
        <taxon>Platyhelminthes</taxon>
        <taxon>Trematoda</taxon>
        <taxon>Digenea</taxon>
        <taxon>Plagiorchiida</taxon>
        <taxon>Pronocephalata</taxon>
        <taxon>Paramphistomoidea</taxon>
        <taxon>Paramphistomidae</taxon>
        <taxon>Calicophoron</taxon>
    </lineage>
</organism>
<dbReference type="AlphaFoldDB" id="A0AAV2TGA2"/>
<feature type="domain" description="BLOC-1-related complex subunit 6 C-terminal helix" evidence="2">
    <location>
        <begin position="41"/>
        <end position="135"/>
    </location>
</feature>
<protein>
    <recommendedName>
        <fullName evidence="2">BLOC-1-related complex subunit 6 C-terminal helix domain-containing protein</fullName>
    </recommendedName>
</protein>
<reference evidence="3" key="1">
    <citation type="submission" date="2024-06" db="EMBL/GenBank/DDBJ databases">
        <authorList>
            <person name="Liu X."/>
            <person name="Lenzi L."/>
            <person name="Haldenby T S."/>
            <person name="Uol C."/>
        </authorList>
    </citation>
    <scope>NUCLEOTIDE SEQUENCE</scope>
</reference>
<dbReference type="EMBL" id="CAXLJL010000267">
    <property type="protein sequence ID" value="CAL5135513.1"/>
    <property type="molecule type" value="Genomic_DNA"/>
</dbReference>
<evidence type="ECO:0000313" key="3">
    <source>
        <dbReference type="EMBL" id="CAL5135513.1"/>
    </source>
</evidence>